<sequence length="122" mass="13275">MADFGVGYLSEAAPPSEKPNSRPGKVLGPYLRRALNVVFLVHTGTAFSYLSEKTMRALGAGTFPDGTMLRGMWVRIAKGADVHCSSHGHFAGVKVLRMTALQQLGWSPVINWAERSFVLTAR</sequence>
<reference evidence="1 2" key="1">
    <citation type="submission" date="2014-11" db="EMBL/GenBank/DDBJ databases">
        <authorList>
            <person name="Zhu J."/>
            <person name="Qi W."/>
            <person name="Song R."/>
        </authorList>
    </citation>
    <scope>NUCLEOTIDE SEQUENCE [LARGE SCALE GENOMIC DNA]</scope>
</reference>
<dbReference type="OrthoDB" id="5857882at2759"/>
<organism evidence="1 2">
    <name type="scientific">Vitrella brassicaformis (strain CCMP3155)</name>
    <dbReference type="NCBI Taxonomy" id="1169540"/>
    <lineage>
        <taxon>Eukaryota</taxon>
        <taxon>Sar</taxon>
        <taxon>Alveolata</taxon>
        <taxon>Colpodellida</taxon>
        <taxon>Vitrellaceae</taxon>
        <taxon>Vitrella</taxon>
    </lineage>
</organism>
<protein>
    <submittedName>
        <fullName evidence="1">Uncharacterized protein</fullName>
    </submittedName>
</protein>
<dbReference type="Proteomes" id="UP000041254">
    <property type="component" value="Unassembled WGS sequence"/>
</dbReference>
<dbReference type="AlphaFoldDB" id="A0A0G4EVA6"/>
<name>A0A0G4EVA6_VITBC</name>
<proteinExistence type="predicted"/>
<evidence type="ECO:0000313" key="1">
    <source>
        <dbReference type="EMBL" id="CEM01994.1"/>
    </source>
</evidence>
<dbReference type="EMBL" id="CDMY01000315">
    <property type="protein sequence ID" value="CEM01994.1"/>
    <property type="molecule type" value="Genomic_DNA"/>
</dbReference>
<accession>A0A0G4EVA6</accession>
<gene>
    <name evidence="1" type="ORF">Vbra_13381</name>
</gene>
<dbReference type="PhylomeDB" id="A0A0G4EVA6"/>
<dbReference type="VEuPathDB" id="CryptoDB:Vbra_13381"/>
<evidence type="ECO:0000313" key="2">
    <source>
        <dbReference type="Proteomes" id="UP000041254"/>
    </source>
</evidence>
<keyword evidence="2" id="KW-1185">Reference proteome</keyword>
<dbReference type="InParanoid" id="A0A0G4EVA6"/>